<dbReference type="GeneID" id="126880739"/>
<reference evidence="2" key="1">
    <citation type="submission" date="2025-05" db="UniProtKB">
        <authorList>
            <consortium name="EnsemblMetazoa"/>
        </authorList>
    </citation>
    <scope>IDENTIFICATION</scope>
</reference>
<proteinExistence type="predicted"/>
<dbReference type="Proteomes" id="UP001652700">
    <property type="component" value="Unplaced"/>
</dbReference>
<keyword evidence="3" id="KW-1185">Reference proteome</keyword>
<evidence type="ECO:0000313" key="2">
    <source>
        <dbReference type="EnsemblMetazoa" id="XP_050500743.1"/>
    </source>
</evidence>
<dbReference type="EnsemblMetazoa" id="XM_050644786.1">
    <property type="protein sequence ID" value="XP_050500743.1"/>
    <property type="gene ID" value="LOC126880739"/>
</dbReference>
<sequence>MIFRILDDSRKNISRDIKRCDLLSRQDVDNIKRSYNLNINEGVKHKQDAVSVDLWVEECKGLANNPVLYYKQQGQLSSQFTESDFILIIMNDVQASLLMKFGANVIAVDSTHGLNNYDFEMTTVMVIDEFNEGFPVAFMFSNKKDTHVHKLFFQAIKQRVGVIKCKSFMSDITCVFYNAWSEVMGDAQHQLYCSWHIDRAWQSNLSKIIGKEKKEWVYKTLKLLQEHVEVSTFPNKLQIILQQLANDEDTKRFGEYFAKYYSSYCEKWAYCYRQNCGINTNMRLESMHKVIKYFYLDGKRVRRMDKGLHATLKYVRDKIVGRLIKLTKGKHNINNHETIQRHRIAISSTFNMILESPGMWNLEHNAKQYTVKEHCDVSKCCNFTCTFCNICIHQYTCSGPDNFIKKSICKHIHFVAINKTNSRTVECDSVIEKCEESVNTCVNFLSSCNPTIDETKEKIMKKLSSLQAKLHNTDVHAIQPNILSQILHHLNTAENLMDISQSTVLDNNFRDTNDISINKNIEPQKRFFSTQNKRRYDRTLKNPTIDECTEISRFLEGDSTIISKKANEDHRYASSSSSFNLP</sequence>
<organism evidence="2 3">
    <name type="scientific">Diabrotica virgifera virgifera</name>
    <name type="common">western corn rootworm</name>
    <dbReference type="NCBI Taxonomy" id="50390"/>
    <lineage>
        <taxon>Eukaryota</taxon>
        <taxon>Metazoa</taxon>
        <taxon>Ecdysozoa</taxon>
        <taxon>Arthropoda</taxon>
        <taxon>Hexapoda</taxon>
        <taxon>Insecta</taxon>
        <taxon>Pterygota</taxon>
        <taxon>Neoptera</taxon>
        <taxon>Endopterygota</taxon>
        <taxon>Coleoptera</taxon>
        <taxon>Polyphaga</taxon>
        <taxon>Cucujiformia</taxon>
        <taxon>Chrysomeloidea</taxon>
        <taxon>Chrysomelidae</taxon>
        <taxon>Galerucinae</taxon>
        <taxon>Diabroticina</taxon>
        <taxon>Diabroticites</taxon>
        <taxon>Diabrotica</taxon>
    </lineage>
</organism>
<protein>
    <recommendedName>
        <fullName evidence="1">MULE transposase domain-containing protein</fullName>
    </recommendedName>
</protein>
<evidence type="ECO:0000313" key="3">
    <source>
        <dbReference type="Proteomes" id="UP001652700"/>
    </source>
</evidence>
<evidence type="ECO:0000259" key="1">
    <source>
        <dbReference type="Pfam" id="PF10551"/>
    </source>
</evidence>
<dbReference type="RefSeq" id="XP_050500743.1">
    <property type="nucleotide sequence ID" value="XM_050644786.1"/>
</dbReference>
<accession>A0ABM5JS25</accession>
<dbReference type="PANTHER" id="PTHR33977">
    <property type="entry name" value="ZINC ION BINDING PROTEIN"/>
    <property type="match status" value="1"/>
</dbReference>
<dbReference type="InterPro" id="IPR018289">
    <property type="entry name" value="MULE_transposase_dom"/>
</dbReference>
<feature type="domain" description="MULE transposase" evidence="1">
    <location>
        <begin position="105"/>
        <end position="197"/>
    </location>
</feature>
<name>A0ABM5JS25_DIAVI</name>
<dbReference type="PANTHER" id="PTHR33977:SF1">
    <property type="entry name" value="ZINC ION BINDING PROTEIN"/>
    <property type="match status" value="1"/>
</dbReference>
<dbReference type="Pfam" id="PF10551">
    <property type="entry name" value="MULE"/>
    <property type="match status" value="1"/>
</dbReference>